<name>A0AAW1NX13_9CHLO</name>
<organism evidence="2 3">
    <name type="scientific">Symbiochloris irregularis</name>
    <dbReference type="NCBI Taxonomy" id="706552"/>
    <lineage>
        <taxon>Eukaryota</taxon>
        <taxon>Viridiplantae</taxon>
        <taxon>Chlorophyta</taxon>
        <taxon>core chlorophytes</taxon>
        <taxon>Trebouxiophyceae</taxon>
        <taxon>Trebouxiales</taxon>
        <taxon>Trebouxiaceae</taxon>
        <taxon>Symbiochloris</taxon>
    </lineage>
</organism>
<keyword evidence="1" id="KW-0472">Membrane</keyword>
<keyword evidence="1" id="KW-0812">Transmembrane</keyword>
<evidence type="ECO:0000256" key="1">
    <source>
        <dbReference type="SAM" id="Phobius"/>
    </source>
</evidence>
<feature type="transmembrane region" description="Helical" evidence="1">
    <location>
        <begin position="77"/>
        <end position="98"/>
    </location>
</feature>
<comment type="caution">
    <text evidence="2">The sequence shown here is derived from an EMBL/GenBank/DDBJ whole genome shotgun (WGS) entry which is preliminary data.</text>
</comment>
<proteinExistence type="predicted"/>
<accession>A0AAW1NX13</accession>
<dbReference type="EMBL" id="JALJOQ010000072">
    <property type="protein sequence ID" value="KAK9802060.1"/>
    <property type="molecule type" value="Genomic_DNA"/>
</dbReference>
<dbReference type="AlphaFoldDB" id="A0AAW1NX13"/>
<gene>
    <name evidence="2" type="ORF">WJX73_009294</name>
</gene>
<reference evidence="2 3" key="1">
    <citation type="journal article" date="2024" name="Nat. Commun.">
        <title>Phylogenomics reveals the evolutionary origins of lichenization in chlorophyte algae.</title>
        <authorList>
            <person name="Puginier C."/>
            <person name="Libourel C."/>
            <person name="Otte J."/>
            <person name="Skaloud P."/>
            <person name="Haon M."/>
            <person name="Grisel S."/>
            <person name="Petersen M."/>
            <person name="Berrin J.G."/>
            <person name="Delaux P.M."/>
            <person name="Dal Grande F."/>
            <person name="Keller J."/>
        </authorList>
    </citation>
    <scope>NUCLEOTIDE SEQUENCE [LARGE SCALE GENOMIC DNA]</scope>
    <source>
        <strain evidence="2 3">SAG 2036</strain>
    </source>
</reference>
<keyword evidence="1" id="KW-1133">Transmembrane helix</keyword>
<dbReference type="Proteomes" id="UP001465755">
    <property type="component" value="Unassembled WGS sequence"/>
</dbReference>
<sequence>MAFLKLAPGQCTRSFVPAKGLSVPPRSARAFRVRTARVQAVLPSFYELADAANTAATAASQAANSAVPPPGSVNAPIGVIIGSALVVTLALTASGFLLKPGVEAAEKLQKEQSGKWRK</sequence>
<keyword evidence="3" id="KW-1185">Reference proteome</keyword>
<evidence type="ECO:0000313" key="3">
    <source>
        <dbReference type="Proteomes" id="UP001465755"/>
    </source>
</evidence>
<evidence type="ECO:0000313" key="2">
    <source>
        <dbReference type="EMBL" id="KAK9802060.1"/>
    </source>
</evidence>
<protein>
    <submittedName>
        <fullName evidence="2">Uncharacterized protein</fullName>
    </submittedName>
</protein>